<dbReference type="PANTHER" id="PTHR23407">
    <property type="entry name" value="ATPASE INHIBITOR/5-FORMYLTETRAHYDROFOLATE CYCLO-LIGASE"/>
    <property type="match status" value="1"/>
</dbReference>
<evidence type="ECO:0000256" key="3">
    <source>
        <dbReference type="ARBA" id="ARBA00022840"/>
    </source>
</evidence>
<dbReference type="Gene3D" id="3.40.50.10420">
    <property type="entry name" value="NagB/RpiA/CoA transferase-like"/>
    <property type="match status" value="1"/>
</dbReference>
<comment type="cofactor">
    <cofactor evidence="5">
        <name>Mg(2+)</name>
        <dbReference type="ChEBI" id="CHEBI:18420"/>
    </cofactor>
</comment>
<name>A0A7X6MYB3_9STRE</name>
<keyword evidence="5" id="KW-0479">Metal-binding</keyword>
<dbReference type="Pfam" id="PF01812">
    <property type="entry name" value="5-FTHF_cyc-lig"/>
    <property type="match status" value="1"/>
</dbReference>
<comment type="caution">
    <text evidence="6">The sequence shown here is derived from an EMBL/GenBank/DDBJ whole genome shotgun (WGS) entry which is preliminary data.</text>
</comment>
<reference evidence="6 7" key="1">
    <citation type="submission" date="2020-04" db="EMBL/GenBank/DDBJ databases">
        <title>MicrobeNet Type strains.</title>
        <authorList>
            <person name="Nicholson A.C."/>
        </authorList>
    </citation>
    <scope>NUCLEOTIDE SEQUENCE [LARGE SCALE GENOMIC DNA]</scope>
    <source>
        <strain evidence="6 7">CCUG 69612</strain>
    </source>
</reference>
<feature type="binding site" evidence="4">
    <location>
        <position position="53"/>
    </location>
    <ligand>
        <name>substrate</name>
    </ligand>
</feature>
<evidence type="ECO:0000313" key="6">
    <source>
        <dbReference type="EMBL" id="NKZ19616.1"/>
    </source>
</evidence>
<evidence type="ECO:0000256" key="1">
    <source>
        <dbReference type="ARBA" id="ARBA00010638"/>
    </source>
</evidence>
<feature type="binding site" evidence="4">
    <location>
        <begin position="7"/>
        <end position="11"/>
    </location>
    <ligand>
        <name>ATP</name>
        <dbReference type="ChEBI" id="CHEBI:30616"/>
    </ligand>
</feature>
<evidence type="ECO:0000256" key="5">
    <source>
        <dbReference type="RuleBase" id="RU361279"/>
    </source>
</evidence>
<dbReference type="EMBL" id="JAAXPR010000002">
    <property type="protein sequence ID" value="NKZ19616.1"/>
    <property type="molecule type" value="Genomic_DNA"/>
</dbReference>
<proteinExistence type="inferred from homology"/>
<dbReference type="GO" id="GO:0030272">
    <property type="term" value="F:5-formyltetrahydrofolate cyclo-ligase activity"/>
    <property type="evidence" value="ECO:0007669"/>
    <property type="project" value="UniProtKB-EC"/>
</dbReference>
<keyword evidence="5" id="KW-0460">Magnesium</keyword>
<dbReference type="InterPro" id="IPR002698">
    <property type="entry name" value="FTHF_cligase"/>
</dbReference>
<dbReference type="GO" id="GO:0035999">
    <property type="term" value="P:tetrahydrofolate interconversion"/>
    <property type="evidence" value="ECO:0007669"/>
    <property type="project" value="TreeGrafter"/>
</dbReference>
<keyword evidence="6" id="KW-0436">Ligase</keyword>
<evidence type="ECO:0000256" key="4">
    <source>
        <dbReference type="PIRSR" id="PIRSR006806-1"/>
    </source>
</evidence>
<gene>
    <name evidence="6" type="ORF">HF992_01895</name>
</gene>
<dbReference type="InterPro" id="IPR037171">
    <property type="entry name" value="NagB/RpiA_transferase-like"/>
</dbReference>
<keyword evidence="2 4" id="KW-0547">Nucleotide-binding</keyword>
<evidence type="ECO:0000256" key="2">
    <source>
        <dbReference type="ARBA" id="ARBA00022741"/>
    </source>
</evidence>
<dbReference type="PANTHER" id="PTHR23407:SF1">
    <property type="entry name" value="5-FORMYLTETRAHYDROFOLATE CYCLO-LIGASE"/>
    <property type="match status" value="1"/>
</dbReference>
<keyword evidence="3 4" id="KW-0067">ATP-binding</keyword>
<evidence type="ECO:0000313" key="7">
    <source>
        <dbReference type="Proteomes" id="UP000522720"/>
    </source>
</evidence>
<dbReference type="GO" id="GO:0009396">
    <property type="term" value="P:folic acid-containing compound biosynthetic process"/>
    <property type="evidence" value="ECO:0007669"/>
    <property type="project" value="TreeGrafter"/>
</dbReference>
<dbReference type="EC" id="6.3.3.2" evidence="5"/>
<dbReference type="NCBIfam" id="TIGR02727">
    <property type="entry name" value="MTHFS_bact"/>
    <property type="match status" value="1"/>
</dbReference>
<dbReference type="PIRSF" id="PIRSF006806">
    <property type="entry name" value="FTHF_cligase"/>
    <property type="match status" value="1"/>
</dbReference>
<keyword evidence="7" id="KW-1185">Reference proteome</keyword>
<organism evidence="6 7">
    <name type="scientific">Streptococcus ovuberis</name>
    <dbReference type="NCBI Taxonomy" id="1936207"/>
    <lineage>
        <taxon>Bacteria</taxon>
        <taxon>Bacillati</taxon>
        <taxon>Bacillota</taxon>
        <taxon>Bacilli</taxon>
        <taxon>Lactobacillales</taxon>
        <taxon>Streptococcaceae</taxon>
        <taxon>Streptococcus</taxon>
    </lineage>
</organism>
<sequence length="184" mass="20802">MEQVVSKSALRQRVLAQLKGQDPLVKEERDQALIRRLMASSSYQKSTTVALYLSLAFEVNTASLIKAARADGKQILVPKTLKGGQMVFVPYQAGHLERSSFGVLEPTNQEVVLKEAIDLIVVPGLIWNHQGYRIGFGGGFYDRYLANYQGETVSLCYDFQYQEFVPEHHDWPVKEVIVDVKNRI</sequence>
<dbReference type="GO" id="GO:0046872">
    <property type="term" value="F:metal ion binding"/>
    <property type="evidence" value="ECO:0007669"/>
    <property type="project" value="UniProtKB-KW"/>
</dbReference>
<dbReference type="SUPFAM" id="SSF100950">
    <property type="entry name" value="NagB/RpiA/CoA transferase-like"/>
    <property type="match status" value="1"/>
</dbReference>
<accession>A0A7X6MYB3</accession>
<dbReference type="GO" id="GO:0005524">
    <property type="term" value="F:ATP binding"/>
    <property type="evidence" value="ECO:0007669"/>
    <property type="project" value="UniProtKB-KW"/>
</dbReference>
<protein>
    <recommendedName>
        <fullName evidence="5">5-formyltetrahydrofolate cyclo-ligase</fullName>
        <ecNumber evidence="5">6.3.3.2</ecNumber>
    </recommendedName>
</protein>
<dbReference type="AlphaFoldDB" id="A0A7X6MYB3"/>
<feature type="binding site" evidence="4">
    <location>
        <position position="58"/>
    </location>
    <ligand>
        <name>substrate</name>
    </ligand>
</feature>
<dbReference type="InterPro" id="IPR024185">
    <property type="entry name" value="FTHF_cligase-like_sf"/>
</dbReference>
<feature type="binding site" evidence="4">
    <location>
        <begin position="133"/>
        <end position="141"/>
    </location>
    <ligand>
        <name>ATP</name>
        <dbReference type="ChEBI" id="CHEBI:30616"/>
    </ligand>
</feature>
<comment type="similarity">
    <text evidence="1 5">Belongs to the 5-formyltetrahydrofolate cyclo-ligase family.</text>
</comment>
<comment type="catalytic activity">
    <reaction evidence="5">
        <text>(6S)-5-formyl-5,6,7,8-tetrahydrofolate + ATP = (6R)-5,10-methenyltetrahydrofolate + ADP + phosphate</text>
        <dbReference type="Rhea" id="RHEA:10488"/>
        <dbReference type="ChEBI" id="CHEBI:30616"/>
        <dbReference type="ChEBI" id="CHEBI:43474"/>
        <dbReference type="ChEBI" id="CHEBI:57455"/>
        <dbReference type="ChEBI" id="CHEBI:57457"/>
        <dbReference type="ChEBI" id="CHEBI:456216"/>
        <dbReference type="EC" id="6.3.3.2"/>
    </reaction>
</comment>
<dbReference type="Proteomes" id="UP000522720">
    <property type="component" value="Unassembled WGS sequence"/>
</dbReference>